<accession>A0A7J6H655</accession>
<name>A0A7J6H655_CANSA</name>
<sequence>MNEEGAALAGAVVRLRTNLSEQLVVIPAMAFELNYATVYTDKRRLQKEDQDYWASHQNSPQRNYEHLLGLSIVSHYYITDSIKSNYHIVSSHLMIRYIKDELIKETYLRDSFYLFIFINCKHALHILKLKNYPKRQTTYHLQPQNDNKPTLVNLFDLRTSPTTRTRTTTTTIASTTKLITHRNITTSGSGAGTTLIHLRDNRITNTFQFLKLILKLINLRQLIPFQPPNSFLHSFLNLLLITLIQFLTKLLIPNSVPHIISVILQPILSFNLPLHLFILSLIPLCIFNHLFNIFFAQSPLIVSDRYLVLHSRRLIFSRNVKDSVSVYIENNVNLRHTSRRRRDSGQFEFSEQFLIRDLEESHPVGEDLELFRFLLRLKSPPEPLPRKPPLRLASRKHFSTGSIHLLNKSIFNSSNLALTTTFASLSRKRFSIASVISLSPAVALTSKIPSSIVKIETSKVPPPRSKIRTFCSPTLEAFLSNPYAIAAAVGSLMILNTFNPEIAPASFVACRCESLKYAGTVTTAFLTE</sequence>
<evidence type="ECO:0000313" key="2">
    <source>
        <dbReference type="Proteomes" id="UP000583929"/>
    </source>
</evidence>
<dbReference type="EMBL" id="JAATIQ010000064">
    <property type="protein sequence ID" value="KAF4390148.1"/>
    <property type="molecule type" value="Genomic_DNA"/>
</dbReference>
<gene>
    <name evidence="1" type="ORF">G4B88_005066</name>
</gene>
<dbReference type="Proteomes" id="UP000583929">
    <property type="component" value="Unassembled WGS sequence"/>
</dbReference>
<dbReference type="InterPro" id="IPR019651">
    <property type="entry name" value="Glutamate_DH_NAD-spec"/>
</dbReference>
<proteinExistence type="predicted"/>
<comment type="caution">
    <text evidence="1">The sequence shown here is derived from an EMBL/GenBank/DDBJ whole genome shotgun (WGS) entry which is preliminary data.</text>
</comment>
<dbReference type="AlphaFoldDB" id="A0A7J6H655"/>
<evidence type="ECO:0000313" key="1">
    <source>
        <dbReference type="EMBL" id="KAF4390148.1"/>
    </source>
</evidence>
<reference evidence="1 2" key="1">
    <citation type="journal article" date="2020" name="bioRxiv">
        <title>Sequence and annotation of 42 cannabis genomes reveals extensive copy number variation in cannabinoid synthesis and pathogen resistance genes.</title>
        <authorList>
            <person name="Mckernan K.J."/>
            <person name="Helbert Y."/>
            <person name="Kane L.T."/>
            <person name="Ebling H."/>
            <person name="Zhang L."/>
            <person name="Liu B."/>
            <person name="Eaton Z."/>
            <person name="Mclaughlin S."/>
            <person name="Kingan S."/>
            <person name="Baybayan P."/>
            <person name="Concepcion G."/>
            <person name="Jordan M."/>
            <person name="Riva A."/>
            <person name="Barbazuk W."/>
            <person name="Harkins T."/>
        </authorList>
    </citation>
    <scope>NUCLEOTIDE SEQUENCE [LARGE SCALE GENOMIC DNA]</scope>
    <source>
        <strain evidence="2">cv. Jamaican Lion 4</strain>
        <tissue evidence="1">Leaf</tissue>
    </source>
</reference>
<dbReference type="Pfam" id="PF10712">
    <property type="entry name" value="NAD-GH"/>
    <property type="match status" value="1"/>
</dbReference>
<organism evidence="1 2">
    <name type="scientific">Cannabis sativa</name>
    <name type="common">Hemp</name>
    <name type="synonym">Marijuana</name>
    <dbReference type="NCBI Taxonomy" id="3483"/>
    <lineage>
        <taxon>Eukaryota</taxon>
        <taxon>Viridiplantae</taxon>
        <taxon>Streptophyta</taxon>
        <taxon>Embryophyta</taxon>
        <taxon>Tracheophyta</taxon>
        <taxon>Spermatophyta</taxon>
        <taxon>Magnoliopsida</taxon>
        <taxon>eudicotyledons</taxon>
        <taxon>Gunneridae</taxon>
        <taxon>Pentapetalae</taxon>
        <taxon>rosids</taxon>
        <taxon>fabids</taxon>
        <taxon>Rosales</taxon>
        <taxon>Cannabaceae</taxon>
        <taxon>Cannabis</taxon>
    </lineage>
</organism>
<protein>
    <submittedName>
        <fullName evidence="1">Uncharacterized protein</fullName>
    </submittedName>
</protein>
<keyword evidence="2" id="KW-1185">Reference proteome</keyword>